<gene>
    <name evidence="3" type="ORF">IW261DRAFT_1560624</name>
</gene>
<reference evidence="3" key="1">
    <citation type="submission" date="2023-06" db="EMBL/GenBank/DDBJ databases">
        <authorList>
            <consortium name="Lawrence Berkeley National Laboratory"/>
            <person name="Ahrendt S."/>
            <person name="Sahu N."/>
            <person name="Indic B."/>
            <person name="Wong-Bajracharya J."/>
            <person name="Merenyi Z."/>
            <person name="Ke H.-M."/>
            <person name="Monk M."/>
            <person name="Kocsube S."/>
            <person name="Drula E."/>
            <person name="Lipzen A."/>
            <person name="Balint B."/>
            <person name="Henrissat B."/>
            <person name="Andreopoulos B."/>
            <person name="Martin F.M."/>
            <person name="Harder C.B."/>
            <person name="Rigling D."/>
            <person name="Ford K.L."/>
            <person name="Foster G.D."/>
            <person name="Pangilinan J."/>
            <person name="Papanicolaou A."/>
            <person name="Barry K."/>
            <person name="LaButti K."/>
            <person name="Viragh M."/>
            <person name="Koriabine M."/>
            <person name="Yan M."/>
            <person name="Riley R."/>
            <person name="Champramary S."/>
            <person name="Plett K.L."/>
            <person name="Tsai I.J."/>
            <person name="Slot J."/>
            <person name="Sipos G."/>
            <person name="Plett J."/>
            <person name="Nagy L.G."/>
            <person name="Grigoriev I.V."/>
        </authorList>
    </citation>
    <scope>NUCLEOTIDE SEQUENCE</scope>
    <source>
        <strain evidence="3">ICMP 16352</strain>
    </source>
</reference>
<keyword evidence="1" id="KW-0732">Signal</keyword>
<dbReference type="Gene3D" id="3.20.20.105">
    <property type="entry name" value="Queuine tRNA-ribosyltransferase-like"/>
    <property type="match status" value="1"/>
</dbReference>
<dbReference type="Pfam" id="PF01702">
    <property type="entry name" value="TGT"/>
    <property type="match status" value="2"/>
</dbReference>
<accession>A0AA39PJN9</accession>
<proteinExistence type="predicted"/>
<dbReference type="Proteomes" id="UP001175227">
    <property type="component" value="Unassembled WGS sequence"/>
</dbReference>
<dbReference type="InterPro" id="IPR002616">
    <property type="entry name" value="tRNA_ribo_trans-like"/>
</dbReference>
<dbReference type="InterPro" id="IPR036511">
    <property type="entry name" value="TGT-like_sf"/>
</dbReference>
<feature type="domain" description="tRNA-guanine(15) transglycosylase-like" evidence="2">
    <location>
        <begin position="540"/>
        <end position="739"/>
    </location>
</feature>
<comment type="caution">
    <text evidence="3">The sequence shown here is derived from an EMBL/GenBank/DDBJ whole genome shotgun (WGS) entry which is preliminary data.</text>
</comment>
<evidence type="ECO:0000313" key="4">
    <source>
        <dbReference type="Proteomes" id="UP001175227"/>
    </source>
</evidence>
<dbReference type="PANTHER" id="PTHR46064">
    <property type="entry name" value="QUEUINE TRNA-RIBOSYLTRANSFERASE ACCESSORY SUBUNIT 2"/>
    <property type="match status" value="1"/>
</dbReference>
<evidence type="ECO:0000256" key="1">
    <source>
        <dbReference type="SAM" id="SignalP"/>
    </source>
</evidence>
<dbReference type="Gene3D" id="3.40.630.10">
    <property type="entry name" value="Zn peptidases"/>
    <property type="match status" value="1"/>
</dbReference>
<evidence type="ECO:0000259" key="2">
    <source>
        <dbReference type="Pfam" id="PF01702"/>
    </source>
</evidence>
<dbReference type="AlphaFoldDB" id="A0AA39PJN9"/>
<feature type="signal peptide" evidence="1">
    <location>
        <begin position="1"/>
        <end position="19"/>
    </location>
</feature>
<feature type="chain" id="PRO_5041255324" evidence="1">
    <location>
        <begin position="20"/>
        <end position="1036"/>
    </location>
</feature>
<organism evidence="3 4">
    <name type="scientific">Armillaria novae-zelandiae</name>
    <dbReference type="NCBI Taxonomy" id="153914"/>
    <lineage>
        <taxon>Eukaryota</taxon>
        <taxon>Fungi</taxon>
        <taxon>Dikarya</taxon>
        <taxon>Basidiomycota</taxon>
        <taxon>Agaricomycotina</taxon>
        <taxon>Agaricomycetes</taxon>
        <taxon>Agaricomycetidae</taxon>
        <taxon>Agaricales</taxon>
        <taxon>Marasmiineae</taxon>
        <taxon>Physalacriaceae</taxon>
        <taxon>Armillaria</taxon>
    </lineage>
</organism>
<dbReference type="EMBL" id="JAUEPR010000005">
    <property type="protein sequence ID" value="KAK0484956.1"/>
    <property type="molecule type" value="Genomic_DNA"/>
</dbReference>
<dbReference type="Gene3D" id="3.50.30.30">
    <property type="match status" value="1"/>
</dbReference>
<sequence length="1036" mass="113247">MLLWTALLLLSASWTGVCAQELDQRLQQLLSDRLYQTNLRGPRWTGNDNQNALTESVATSMRIAGLTVDTLNYTINRWDARWWSLTLNLRNGTSIALPTTGYWPYSGNSGLEGVTAPMTDGGTFGLYPDETADESTLNLTQVRAEAPGTVLFFDNPSPTRNYSLPGYRLLGSNVDADYIPELGNLTNPHWQSAKTLNWTDMKAQGVSAVVASWVHTSDDNAALQFLPNDGSEDQYVPNDVPALYVGNSTGETIRQLLGDDAVDTATVVLDAPSYNASTQTVIGHLAGIAGGNETIIVYTHSDGPSIIEENGPILLLTMAEYFAAHPPRINIDFVITTGHMSGGHLSETLWMNERPELLTNAVAAVVCEHFGATEWKDDFGNGAPEYKSTGMIEPMWTMANSSSRSKLLRDAYVQSFEGFDEDIRMALLYPASVNGVRSRWYGAGGSSTMGRSQLPTLGIIPQPDYLWAAMVDGGWSKLSIPVAVEQINTILRLISLLDHSYTSFGVPGPTSDSMSTSRQSCSLSFTIAQASIPKSLFSPRVGTASLTRHGADKIDIDTPGILVNTSRGVIPHLSRDQHKQCSSVRWVHVPFETFLEHKPPVPTLQTGQDPLHRFLGYPADKCVVSMSLRDPHDGREVPPNGNALVSANSIRGVKKVSPEEWRSYVLACKPDIVVPLSDTPFTPPPYSQKRLTKSIERSFTWLTHFLQAIEGSHPLNVFVHLAGGGSIAARTAFSESLLETLHGKDADMVKPLKSLDEGVNGYQLDLVPLRLAVSGNGSESTNINEIPVPTNLDIKTSDIVSLLRSSLSPLPAHKIRLVNSAKSPHEMLTLVQQIGVDLFDAQWAQRAADIGVALDFTFPVCNRGARWRSNGKRDIGHNLFDHSYAEDFSPLANCFVGEAARSGNVPVCVCGACSPVSPHTRISHSCLDEGAPSGGEIGPAFTRAYLHHLLHTHEMSAHSLLVLHNLAVLDAFFAGVRETIRSLDSEALDLEISKFFQEYDEELAIFSESKTMWDEVEMARGKGRLTREKEKEKQTV</sequence>
<dbReference type="InterPro" id="IPR050852">
    <property type="entry name" value="Queuine_tRNA-ribosyltrfase"/>
</dbReference>
<dbReference type="SUPFAM" id="SSF51713">
    <property type="entry name" value="tRNA-guanine transglycosylase"/>
    <property type="match status" value="1"/>
</dbReference>
<dbReference type="SUPFAM" id="SSF53187">
    <property type="entry name" value="Zn-dependent exopeptidases"/>
    <property type="match status" value="1"/>
</dbReference>
<evidence type="ECO:0000313" key="3">
    <source>
        <dbReference type="EMBL" id="KAK0484956.1"/>
    </source>
</evidence>
<name>A0AA39PJN9_9AGAR</name>
<dbReference type="PANTHER" id="PTHR46064:SF1">
    <property type="entry name" value="QUEUINE TRNA-RIBOSYLTRANSFERASE ACCESSORY SUBUNIT 2"/>
    <property type="match status" value="1"/>
</dbReference>
<feature type="domain" description="tRNA-guanine(15) transglycosylase-like" evidence="2">
    <location>
        <begin position="796"/>
        <end position="982"/>
    </location>
</feature>
<dbReference type="GO" id="GO:0006400">
    <property type="term" value="P:tRNA modification"/>
    <property type="evidence" value="ECO:0007669"/>
    <property type="project" value="InterPro"/>
</dbReference>
<keyword evidence="4" id="KW-1185">Reference proteome</keyword>
<protein>
    <submittedName>
        <fullName evidence="3">tRNA-guanine(15) transglycosylase-like protein</fullName>
    </submittedName>
</protein>